<reference evidence="7" key="1">
    <citation type="submission" date="2020-08" db="EMBL/GenBank/DDBJ databases">
        <title>Genome public.</title>
        <authorList>
            <person name="Liu C."/>
            <person name="Sun Q."/>
        </authorList>
    </citation>
    <scope>NUCLEOTIDE SEQUENCE</scope>
    <source>
        <strain evidence="7">NSJ-32</strain>
    </source>
</reference>
<dbReference type="GO" id="GO:0016020">
    <property type="term" value="C:membrane"/>
    <property type="evidence" value="ECO:0007669"/>
    <property type="project" value="UniProtKB-SubCell"/>
</dbReference>
<keyword evidence="8" id="KW-1185">Reference proteome</keyword>
<evidence type="ECO:0000256" key="3">
    <source>
        <dbReference type="ARBA" id="ARBA00022989"/>
    </source>
</evidence>
<evidence type="ECO:0000259" key="6">
    <source>
        <dbReference type="Pfam" id="PF04932"/>
    </source>
</evidence>
<dbReference type="RefSeq" id="WP_177719693.1">
    <property type="nucleotide sequence ID" value="NZ_JACRSQ010000005.1"/>
</dbReference>
<feature type="transmembrane region" description="Helical" evidence="5">
    <location>
        <begin position="55"/>
        <end position="71"/>
    </location>
</feature>
<evidence type="ECO:0000256" key="2">
    <source>
        <dbReference type="ARBA" id="ARBA00022692"/>
    </source>
</evidence>
<comment type="subcellular location">
    <subcellularLocation>
        <location evidence="1">Membrane</location>
        <topology evidence="1">Multi-pass membrane protein</topology>
    </subcellularLocation>
</comment>
<dbReference type="PANTHER" id="PTHR37422:SF13">
    <property type="entry name" value="LIPOPOLYSACCHARIDE BIOSYNTHESIS PROTEIN PA4999-RELATED"/>
    <property type="match status" value="1"/>
</dbReference>
<name>A0A926DT88_9FIRM</name>
<evidence type="ECO:0000313" key="8">
    <source>
        <dbReference type="Proteomes" id="UP000657006"/>
    </source>
</evidence>
<keyword evidence="4 5" id="KW-0472">Membrane</keyword>
<feature type="transmembrane region" description="Helical" evidence="5">
    <location>
        <begin position="220"/>
        <end position="241"/>
    </location>
</feature>
<keyword evidence="3 5" id="KW-1133">Transmembrane helix</keyword>
<proteinExistence type="predicted"/>
<comment type="caution">
    <text evidence="7">The sequence shown here is derived from an EMBL/GenBank/DDBJ whole genome shotgun (WGS) entry which is preliminary data.</text>
</comment>
<dbReference type="InterPro" id="IPR007016">
    <property type="entry name" value="O-antigen_ligase-rel_domated"/>
</dbReference>
<evidence type="ECO:0000313" key="7">
    <source>
        <dbReference type="EMBL" id="MBC8542924.1"/>
    </source>
</evidence>
<evidence type="ECO:0000256" key="1">
    <source>
        <dbReference type="ARBA" id="ARBA00004141"/>
    </source>
</evidence>
<dbReference type="PROSITE" id="PS51257">
    <property type="entry name" value="PROKAR_LIPOPROTEIN"/>
    <property type="match status" value="1"/>
</dbReference>
<dbReference type="Pfam" id="PF04932">
    <property type="entry name" value="Wzy_C"/>
    <property type="match status" value="1"/>
</dbReference>
<feature type="transmembrane region" description="Helical" evidence="5">
    <location>
        <begin position="312"/>
        <end position="331"/>
    </location>
</feature>
<keyword evidence="2 5" id="KW-0812">Transmembrane</keyword>
<sequence length="397" mass="46173">MRIRWKYISQYLLTLSCFVLLFKDILPGSLDQVLMILLAGLTLIHNRWKIVKDHAIIWYGVYVIFSFIVTLYTSSSFAYFTTICFSFIVIYTVTQNMRYNEDLIHFLKMYAYFGVLFCTYLIIVYHDKFGLTRFGNNGMLTGTKIDSSISLSYYLISICCVLIYVISEEQRWRVKTLLLIGLCECSLLILFSGVRKAILVPVLFYVMYMFRRNKKHVIRLFKYAAVLVLVLMVGIKLINIIPGLNRNLGDRLLTLVSSFSSLSSDSSISERVRLAITGLQLFYEHVFFGFGFDQTFNYFRASHNGLSHPHNNYILLLDIGGIAFFLSYYWGHIKVIVSGLKRYIKLPYEQAIILYYVILTLFSDFGTASYNIVFYNLFIGIGLCMYRLRKEDKCEQS</sequence>
<dbReference type="EMBL" id="JACRSQ010000005">
    <property type="protein sequence ID" value="MBC8542924.1"/>
    <property type="molecule type" value="Genomic_DNA"/>
</dbReference>
<evidence type="ECO:0000256" key="5">
    <source>
        <dbReference type="SAM" id="Phobius"/>
    </source>
</evidence>
<feature type="transmembrane region" description="Helical" evidence="5">
    <location>
        <begin position="178"/>
        <end position="208"/>
    </location>
</feature>
<feature type="transmembrane region" description="Helical" evidence="5">
    <location>
        <begin position="145"/>
        <end position="166"/>
    </location>
</feature>
<dbReference type="InterPro" id="IPR051533">
    <property type="entry name" value="WaaL-like"/>
</dbReference>
<dbReference type="Proteomes" id="UP000657006">
    <property type="component" value="Unassembled WGS sequence"/>
</dbReference>
<feature type="domain" description="O-antigen ligase-related" evidence="6">
    <location>
        <begin position="186"/>
        <end position="323"/>
    </location>
</feature>
<organism evidence="7 8">
    <name type="scientific">Bianquea renquensis</name>
    <dbReference type="NCBI Taxonomy" id="2763661"/>
    <lineage>
        <taxon>Bacteria</taxon>
        <taxon>Bacillati</taxon>
        <taxon>Bacillota</taxon>
        <taxon>Clostridia</taxon>
        <taxon>Eubacteriales</taxon>
        <taxon>Bianqueaceae</taxon>
        <taxon>Bianquea</taxon>
    </lineage>
</organism>
<feature type="transmembrane region" description="Helical" evidence="5">
    <location>
        <begin position="7"/>
        <end position="26"/>
    </location>
</feature>
<gene>
    <name evidence="7" type="ORF">H8730_05130</name>
</gene>
<dbReference type="AlphaFoldDB" id="A0A926DT88"/>
<feature type="transmembrane region" description="Helical" evidence="5">
    <location>
        <begin position="77"/>
        <end position="94"/>
    </location>
</feature>
<dbReference type="PANTHER" id="PTHR37422">
    <property type="entry name" value="TEICHURONIC ACID BIOSYNTHESIS PROTEIN TUAE"/>
    <property type="match status" value="1"/>
</dbReference>
<feature type="transmembrane region" description="Helical" evidence="5">
    <location>
        <begin position="106"/>
        <end position="125"/>
    </location>
</feature>
<protein>
    <recommendedName>
        <fullName evidence="6">O-antigen ligase-related domain-containing protein</fullName>
    </recommendedName>
</protein>
<evidence type="ECO:0000256" key="4">
    <source>
        <dbReference type="ARBA" id="ARBA00023136"/>
    </source>
</evidence>
<accession>A0A926DT88</accession>